<dbReference type="Pfam" id="PF02576">
    <property type="entry name" value="RimP_N"/>
    <property type="match status" value="1"/>
</dbReference>
<dbReference type="Pfam" id="PF17384">
    <property type="entry name" value="DUF150_C"/>
    <property type="match status" value="1"/>
</dbReference>
<feature type="domain" description="Ribosome maturation factor RimP N-terminal" evidence="4">
    <location>
        <begin position="13"/>
        <end position="84"/>
    </location>
</feature>
<feature type="domain" description="Ribosome maturation factor RimP C-terminal" evidence="5">
    <location>
        <begin position="87"/>
        <end position="153"/>
    </location>
</feature>
<name>A0ABY8PNU8_9BACT</name>
<dbReference type="EMBL" id="CP069362">
    <property type="protein sequence ID" value="WGS64208.1"/>
    <property type="molecule type" value="Genomic_DNA"/>
</dbReference>
<evidence type="ECO:0000313" key="6">
    <source>
        <dbReference type="EMBL" id="WGS64208.1"/>
    </source>
</evidence>
<gene>
    <name evidence="3" type="primary">rimP</name>
    <name evidence="6" type="ORF">JRV97_07440</name>
</gene>
<comment type="subcellular location">
    <subcellularLocation>
        <location evidence="3">Cytoplasm</location>
    </subcellularLocation>
</comment>
<dbReference type="InterPro" id="IPR036847">
    <property type="entry name" value="RimP_C_sf"/>
</dbReference>
<keyword evidence="1 3" id="KW-0963">Cytoplasm</keyword>
<proteinExistence type="inferred from homology"/>
<dbReference type="InterPro" id="IPR028989">
    <property type="entry name" value="RimP_N"/>
</dbReference>
<keyword evidence="7" id="KW-1185">Reference proteome</keyword>
<dbReference type="InterPro" id="IPR028998">
    <property type="entry name" value="RimP_C"/>
</dbReference>
<evidence type="ECO:0000256" key="3">
    <source>
        <dbReference type="HAMAP-Rule" id="MF_01077"/>
    </source>
</evidence>
<dbReference type="PANTHER" id="PTHR33867">
    <property type="entry name" value="RIBOSOME MATURATION FACTOR RIMP"/>
    <property type="match status" value="1"/>
</dbReference>
<dbReference type="HAMAP" id="MF_01077">
    <property type="entry name" value="RimP"/>
    <property type="match status" value="1"/>
</dbReference>
<evidence type="ECO:0000313" key="7">
    <source>
        <dbReference type="Proteomes" id="UP001232493"/>
    </source>
</evidence>
<dbReference type="Proteomes" id="UP001232493">
    <property type="component" value="Chromosome"/>
</dbReference>
<dbReference type="SUPFAM" id="SSF74942">
    <property type="entry name" value="YhbC-like, C-terminal domain"/>
    <property type="match status" value="1"/>
</dbReference>
<dbReference type="Gene3D" id="3.30.300.70">
    <property type="entry name" value="RimP-like superfamily, N-terminal"/>
    <property type="match status" value="1"/>
</dbReference>
<evidence type="ECO:0000256" key="2">
    <source>
        <dbReference type="ARBA" id="ARBA00022517"/>
    </source>
</evidence>
<dbReference type="RefSeq" id="WP_280997669.1">
    <property type="nucleotide sequence ID" value="NZ_CP069362.1"/>
</dbReference>
<keyword evidence="2 3" id="KW-0690">Ribosome biogenesis</keyword>
<organism evidence="6 7">
    <name type="scientific">Marinitoga aeolica</name>
    <dbReference type="NCBI Taxonomy" id="2809031"/>
    <lineage>
        <taxon>Bacteria</taxon>
        <taxon>Thermotogati</taxon>
        <taxon>Thermotogota</taxon>
        <taxon>Thermotogae</taxon>
        <taxon>Petrotogales</taxon>
        <taxon>Petrotogaceae</taxon>
        <taxon>Marinitoga</taxon>
    </lineage>
</organism>
<evidence type="ECO:0000256" key="1">
    <source>
        <dbReference type="ARBA" id="ARBA00022490"/>
    </source>
</evidence>
<comment type="similarity">
    <text evidence="3">Belongs to the RimP family.</text>
</comment>
<sequence>MNNIKDLIKEKADEIAKKMDLEIFDISLKKVRKKLKLEIIIDKLNGYVGIDECEIFSREIESYLDEKDLIETSYDLIVSSPGLDRPLRNLNDYIRFKGNLAKIILRERIENRTAIKGYIVNIENDIILVKEKDGGKLIKIPYAKILRANLEIDL</sequence>
<accession>A0ABY8PNU8</accession>
<evidence type="ECO:0000259" key="5">
    <source>
        <dbReference type="Pfam" id="PF17384"/>
    </source>
</evidence>
<dbReference type="Gene3D" id="2.30.30.180">
    <property type="entry name" value="Ribosome maturation factor RimP, C-terminal domain"/>
    <property type="match status" value="1"/>
</dbReference>
<dbReference type="SUPFAM" id="SSF75420">
    <property type="entry name" value="YhbC-like, N-terminal domain"/>
    <property type="match status" value="1"/>
</dbReference>
<protein>
    <recommendedName>
        <fullName evidence="3">Ribosome maturation factor RimP</fullName>
    </recommendedName>
</protein>
<dbReference type="PANTHER" id="PTHR33867:SF1">
    <property type="entry name" value="RIBOSOME MATURATION FACTOR RIMP"/>
    <property type="match status" value="1"/>
</dbReference>
<evidence type="ECO:0000259" key="4">
    <source>
        <dbReference type="Pfam" id="PF02576"/>
    </source>
</evidence>
<comment type="function">
    <text evidence="3">Required for maturation of 30S ribosomal subunits.</text>
</comment>
<dbReference type="InterPro" id="IPR035956">
    <property type="entry name" value="RimP_N_sf"/>
</dbReference>
<dbReference type="InterPro" id="IPR003728">
    <property type="entry name" value="Ribosome_maturation_RimP"/>
</dbReference>
<dbReference type="CDD" id="cd01734">
    <property type="entry name" value="YlxS_C"/>
    <property type="match status" value="1"/>
</dbReference>
<reference evidence="6 7" key="1">
    <citation type="submission" date="2021-02" db="EMBL/GenBank/DDBJ databases">
        <title>Characterization of Marinitoga sp. nov. str. BP5-C20A.</title>
        <authorList>
            <person name="Erauso G."/>
            <person name="Postec A."/>
        </authorList>
    </citation>
    <scope>NUCLEOTIDE SEQUENCE [LARGE SCALE GENOMIC DNA]</scope>
    <source>
        <strain evidence="6 7">BP5-C20A</strain>
    </source>
</reference>